<gene>
    <name evidence="6" type="ORF">E6C48_02450</name>
</gene>
<evidence type="ECO:0000256" key="4">
    <source>
        <dbReference type="ARBA" id="ARBA00023239"/>
    </source>
</evidence>
<dbReference type="Proteomes" id="UP000306441">
    <property type="component" value="Unassembled WGS sequence"/>
</dbReference>
<evidence type="ECO:0000313" key="7">
    <source>
        <dbReference type="Proteomes" id="UP000306441"/>
    </source>
</evidence>
<dbReference type="Gene3D" id="3.90.1590.10">
    <property type="entry name" value="glutathione-dependent formaldehyde- activating enzyme (gfa)"/>
    <property type="match status" value="1"/>
</dbReference>
<keyword evidence="4" id="KW-0456">Lyase</keyword>
<sequence length="139" mass="15006">METIHEGGCLCGGVRFRTRGRLRGVIYCHCSQCRRQSGHFVAATSASDTGLAVEGGPHLAWYAASADARRGFCRTCGSLLFWKQEGTDTTSIMAGAFDRPTGLAGDSHIFVADKGDYYEICDGLPQFTDYETPAAVARD</sequence>
<dbReference type="PROSITE" id="PS51891">
    <property type="entry name" value="CENP_V_GFA"/>
    <property type="match status" value="1"/>
</dbReference>
<evidence type="ECO:0000256" key="2">
    <source>
        <dbReference type="ARBA" id="ARBA00022723"/>
    </source>
</evidence>
<keyword evidence="7" id="KW-1185">Reference proteome</keyword>
<keyword evidence="3" id="KW-0862">Zinc</keyword>
<dbReference type="InterPro" id="IPR011057">
    <property type="entry name" value="Mss4-like_sf"/>
</dbReference>
<evidence type="ECO:0000313" key="6">
    <source>
        <dbReference type="EMBL" id="THF59930.1"/>
    </source>
</evidence>
<evidence type="ECO:0000256" key="3">
    <source>
        <dbReference type="ARBA" id="ARBA00022833"/>
    </source>
</evidence>
<dbReference type="Pfam" id="PF04828">
    <property type="entry name" value="GFA"/>
    <property type="match status" value="1"/>
</dbReference>
<feature type="domain" description="CENP-V/GFA" evidence="5">
    <location>
        <begin position="5"/>
        <end position="119"/>
    </location>
</feature>
<dbReference type="SUPFAM" id="SSF51316">
    <property type="entry name" value="Mss4-like"/>
    <property type="match status" value="1"/>
</dbReference>
<organism evidence="6 7">
    <name type="scientific">Ollibium composti</name>
    <dbReference type="NCBI Taxonomy" id="2675109"/>
    <lineage>
        <taxon>Bacteria</taxon>
        <taxon>Pseudomonadati</taxon>
        <taxon>Pseudomonadota</taxon>
        <taxon>Alphaproteobacteria</taxon>
        <taxon>Hyphomicrobiales</taxon>
        <taxon>Phyllobacteriaceae</taxon>
        <taxon>Ollibium</taxon>
    </lineage>
</organism>
<reference evidence="6 7" key="1">
    <citation type="submission" date="2019-04" db="EMBL/GenBank/DDBJ databases">
        <title>Mesorhizobium composti sp. nov., isolated from compost.</title>
        <authorList>
            <person name="Lin S.-Y."/>
            <person name="Hameed A."/>
            <person name="Hsieh Y.-T."/>
            <person name="Young C.-C."/>
        </authorList>
    </citation>
    <scope>NUCLEOTIDE SEQUENCE [LARGE SCALE GENOMIC DNA]</scope>
    <source>
        <strain evidence="6 7">CC-YTH430</strain>
    </source>
</reference>
<evidence type="ECO:0000256" key="1">
    <source>
        <dbReference type="ARBA" id="ARBA00005495"/>
    </source>
</evidence>
<dbReference type="PANTHER" id="PTHR33337:SF40">
    <property type="entry name" value="CENP-V_GFA DOMAIN-CONTAINING PROTEIN-RELATED"/>
    <property type="match status" value="1"/>
</dbReference>
<comment type="caution">
    <text evidence="6">The sequence shown here is derived from an EMBL/GenBank/DDBJ whole genome shotgun (WGS) entry which is preliminary data.</text>
</comment>
<comment type="similarity">
    <text evidence="1">Belongs to the Gfa family.</text>
</comment>
<accession>A0ABY2QEQ5</accession>
<name>A0ABY2QEQ5_9HYPH</name>
<protein>
    <submittedName>
        <fullName evidence="6">GFA family protein</fullName>
    </submittedName>
</protein>
<proteinExistence type="inferred from homology"/>
<keyword evidence="2" id="KW-0479">Metal-binding</keyword>
<dbReference type="PANTHER" id="PTHR33337">
    <property type="entry name" value="GFA DOMAIN-CONTAINING PROTEIN"/>
    <property type="match status" value="1"/>
</dbReference>
<evidence type="ECO:0000259" key="5">
    <source>
        <dbReference type="PROSITE" id="PS51891"/>
    </source>
</evidence>
<dbReference type="InterPro" id="IPR006913">
    <property type="entry name" value="CENP-V/GFA"/>
</dbReference>
<dbReference type="EMBL" id="SSNY01000001">
    <property type="protein sequence ID" value="THF59930.1"/>
    <property type="molecule type" value="Genomic_DNA"/>
</dbReference>
<dbReference type="RefSeq" id="WP_136353612.1">
    <property type="nucleotide sequence ID" value="NZ_SSNY01000001.1"/>
</dbReference>